<protein>
    <recommendedName>
        <fullName evidence="4">DUF2029 domain-containing protein</fullName>
    </recommendedName>
</protein>
<sequence>MVRYQGLLQIVMQHKIPDIRYSLIGPSFALPLVWIGRKLGNPYGWTISYNQILFSFTLLVSFFLLRKRIDRALLRKFYLLLIIGSMFTAHLAFFYGEVFTALLVGFGVLIASLRSDLPVAWLAVALGVANTPATLGGLVLLVLKKVFDNKRLRYALVFLGGLALIGLVNWLQHGNPLNGGYTDDHGIKTIMPYSSLPGFSYPFVFGVLSLTLSFGKGLLFFAPGLLLPVRKTLLRWQQQKQVLLYQVYTLWIAFIIGLVLVYARWWAWSGAIFWGPRFLLFASIPASFALAIRIHDRKEASLAVNFLTLVIFVFSVWVCIDGAVYQWAAAWHMPSVCTQNNYNLEMMCYYIPEFSALWLPFTQHYVLNIQQKLFLGIILVTATYIAFPLFLQTVWQSWNFLKKYGKEHFTPTIWRI</sequence>
<comment type="caution">
    <text evidence="2">The sequence shown here is derived from an EMBL/GenBank/DDBJ whole genome shotgun (WGS) entry which is preliminary data.</text>
</comment>
<dbReference type="Proteomes" id="UP000654345">
    <property type="component" value="Unassembled WGS sequence"/>
</dbReference>
<keyword evidence="1" id="KW-0812">Transmembrane</keyword>
<feature type="transmembrane region" description="Helical" evidence="1">
    <location>
        <begin position="154"/>
        <end position="171"/>
    </location>
</feature>
<feature type="transmembrane region" description="Helical" evidence="1">
    <location>
        <begin position="119"/>
        <end position="142"/>
    </location>
</feature>
<organism evidence="2 3">
    <name type="scientific">Ktedonobacter robiniae</name>
    <dbReference type="NCBI Taxonomy" id="2778365"/>
    <lineage>
        <taxon>Bacteria</taxon>
        <taxon>Bacillati</taxon>
        <taxon>Chloroflexota</taxon>
        <taxon>Ktedonobacteria</taxon>
        <taxon>Ktedonobacterales</taxon>
        <taxon>Ktedonobacteraceae</taxon>
        <taxon>Ktedonobacter</taxon>
    </lineage>
</organism>
<feature type="transmembrane region" description="Helical" evidence="1">
    <location>
        <begin position="21"/>
        <end position="37"/>
    </location>
</feature>
<evidence type="ECO:0000313" key="3">
    <source>
        <dbReference type="Proteomes" id="UP000654345"/>
    </source>
</evidence>
<evidence type="ECO:0008006" key="4">
    <source>
        <dbReference type="Google" id="ProtNLM"/>
    </source>
</evidence>
<gene>
    <name evidence="2" type="ORF">KSB_16890</name>
</gene>
<feature type="transmembrane region" description="Helical" evidence="1">
    <location>
        <begin position="304"/>
        <end position="330"/>
    </location>
</feature>
<feature type="transmembrane region" description="Helical" evidence="1">
    <location>
        <begin position="43"/>
        <end position="65"/>
    </location>
</feature>
<feature type="transmembrane region" description="Helical" evidence="1">
    <location>
        <begin position="199"/>
        <end position="221"/>
    </location>
</feature>
<feature type="transmembrane region" description="Helical" evidence="1">
    <location>
        <begin position="342"/>
        <end position="361"/>
    </location>
</feature>
<keyword evidence="3" id="KW-1185">Reference proteome</keyword>
<evidence type="ECO:0000256" key="1">
    <source>
        <dbReference type="SAM" id="Phobius"/>
    </source>
</evidence>
<feature type="transmembrane region" description="Helical" evidence="1">
    <location>
        <begin position="373"/>
        <end position="395"/>
    </location>
</feature>
<proteinExistence type="predicted"/>
<keyword evidence="1" id="KW-0472">Membrane</keyword>
<feature type="transmembrane region" description="Helical" evidence="1">
    <location>
        <begin position="77"/>
        <end position="107"/>
    </location>
</feature>
<dbReference type="EMBL" id="BNJG01000001">
    <property type="protein sequence ID" value="GHO53214.1"/>
    <property type="molecule type" value="Genomic_DNA"/>
</dbReference>
<keyword evidence="1" id="KW-1133">Transmembrane helix</keyword>
<accession>A0ABQ3UKJ0</accession>
<feature type="transmembrane region" description="Helical" evidence="1">
    <location>
        <begin position="242"/>
        <end position="265"/>
    </location>
</feature>
<reference evidence="2 3" key="1">
    <citation type="journal article" date="2021" name="Int. J. Syst. Evol. Microbiol.">
        <title>Reticulibacter mediterranei gen. nov., sp. nov., within the new family Reticulibacteraceae fam. nov., and Ktedonospora formicarum gen. nov., sp. nov., Ktedonobacter robiniae sp. nov., Dictyobacter formicarum sp. nov. and Dictyobacter arantiisoli sp. nov., belonging to the class Ktedonobacteria.</title>
        <authorList>
            <person name="Yabe S."/>
            <person name="Zheng Y."/>
            <person name="Wang C.M."/>
            <person name="Sakai Y."/>
            <person name="Abe K."/>
            <person name="Yokota A."/>
            <person name="Donadio S."/>
            <person name="Cavaletti L."/>
            <person name="Monciardini P."/>
        </authorList>
    </citation>
    <scope>NUCLEOTIDE SEQUENCE [LARGE SCALE GENOMIC DNA]</scope>
    <source>
        <strain evidence="2 3">SOSP1-30</strain>
    </source>
</reference>
<name>A0ABQ3UKJ0_9CHLR</name>
<feature type="transmembrane region" description="Helical" evidence="1">
    <location>
        <begin position="271"/>
        <end position="292"/>
    </location>
</feature>
<evidence type="ECO:0000313" key="2">
    <source>
        <dbReference type="EMBL" id="GHO53214.1"/>
    </source>
</evidence>